<feature type="domain" description="M23ase beta-sheet core" evidence="2">
    <location>
        <begin position="66"/>
        <end position="163"/>
    </location>
</feature>
<keyword evidence="1" id="KW-0472">Membrane</keyword>
<dbReference type="AlphaFoldDB" id="X1CAN5"/>
<dbReference type="PANTHER" id="PTHR21666:SF270">
    <property type="entry name" value="MUREIN HYDROLASE ACTIVATOR ENVC"/>
    <property type="match status" value="1"/>
</dbReference>
<proteinExistence type="predicted"/>
<gene>
    <name evidence="3" type="ORF">S01H4_26014</name>
</gene>
<dbReference type="CDD" id="cd12797">
    <property type="entry name" value="M23_peptidase"/>
    <property type="match status" value="1"/>
</dbReference>
<accession>X1CAN5</accession>
<keyword evidence="1" id="KW-0812">Transmembrane</keyword>
<dbReference type="InterPro" id="IPR016047">
    <property type="entry name" value="M23ase_b-sheet_dom"/>
</dbReference>
<feature type="transmembrane region" description="Helical" evidence="1">
    <location>
        <begin position="9"/>
        <end position="31"/>
    </location>
</feature>
<sequence>MKRKLIRPIIFICIIIFAISLAYVFYSGYFIDKYEVIKPLPAEIPVKIRTDIYGDGYFGASRGSYKHRGIDILADVGTHVLACKLGKVIKVSYDELSGNYIVIEHRGGLASYYLHLKDIYVKEKQRVKQGQIIATVGKSGNARYKGIKPHLHFEIRKDGVAQDVLNIYELKSLTD</sequence>
<dbReference type="InterPro" id="IPR050570">
    <property type="entry name" value="Cell_wall_metabolism_enzyme"/>
</dbReference>
<evidence type="ECO:0000313" key="3">
    <source>
        <dbReference type="EMBL" id="GAG81391.1"/>
    </source>
</evidence>
<dbReference type="GO" id="GO:0004222">
    <property type="term" value="F:metalloendopeptidase activity"/>
    <property type="evidence" value="ECO:0007669"/>
    <property type="project" value="TreeGrafter"/>
</dbReference>
<name>X1CAN5_9ZZZZ</name>
<dbReference type="Gene3D" id="2.70.70.10">
    <property type="entry name" value="Glucose Permease (Domain IIA)"/>
    <property type="match status" value="1"/>
</dbReference>
<protein>
    <recommendedName>
        <fullName evidence="2">M23ase beta-sheet core domain-containing protein</fullName>
    </recommendedName>
</protein>
<comment type="caution">
    <text evidence="3">The sequence shown here is derived from an EMBL/GenBank/DDBJ whole genome shotgun (WGS) entry which is preliminary data.</text>
</comment>
<dbReference type="EMBL" id="BART01012470">
    <property type="protein sequence ID" value="GAG81391.1"/>
    <property type="molecule type" value="Genomic_DNA"/>
</dbReference>
<keyword evidence="1" id="KW-1133">Transmembrane helix</keyword>
<dbReference type="InterPro" id="IPR011055">
    <property type="entry name" value="Dup_hybrid_motif"/>
</dbReference>
<organism evidence="3">
    <name type="scientific">marine sediment metagenome</name>
    <dbReference type="NCBI Taxonomy" id="412755"/>
    <lineage>
        <taxon>unclassified sequences</taxon>
        <taxon>metagenomes</taxon>
        <taxon>ecological metagenomes</taxon>
    </lineage>
</organism>
<evidence type="ECO:0000256" key="1">
    <source>
        <dbReference type="SAM" id="Phobius"/>
    </source>
</evidence>
<dbReference type="PANTHER" id="PTHR21666">
    <property type="entry name" value="PEPTIDASE-RELATED"/>
    <property type="match status" value="1"/>
</dbReference>
<evidence type="ECO:0000259" key="2">
    <source>
        <dbReference type="Pfam" id="PF01551"/>
    </source>
</evidence>
<reference evidence="3" key="1">
    <citation type="journal article" date="2014" name="Front. Microbiol.">
        <title>High frequency of phylogenetically diverse reductive dehalogenase-homologous genes in deep subseafloor sedimentary metagenomes.</title>
        <authorList>
            <person name="Kawai M."/>
            <person name="Futagami T."/>
            <person name="Toyoda A."/>
            <person name="Takaki Y."/>
            <person name="Nishi S."/>
            <person name="Hori S."/>
            <person name="Arai W."/>
            <person name="Tsubouchi T."/>
            <person name="Morono Y."/>
            <person name="Uchiyama I."/>
            <person name="Ito T."/>
            <person name="Fujiyama A."/>
            <person name="Inagaki F."/>
            <person name="Takami H."/>
        </authorList>
    </citation>
    <scope>NUCLEOTIDE SEQUENCE</scope>
    <source>
        <strain evidence="3">Expedition CK06-06</strain>
    </source>
</reference>
<dbReference type="Pfam" id="PF01551">
    <property type="entry name" value="Peptidase_M23"/>
    <property type="match status" value="1"/>
</dbReference>
<dbReference type="SUPFAM" id="SSF51261">
    <property type="entry name" value="Duplicated hybrid motif"/>
    <property type="match status" value="1"/>
</dbReference>